<proteinExistence type="predicted"/>
<protein>
    <submittedName>
        <fullName evidence="1">Uncharacterized protein</fullName>
    </submittedName>
</protein>
<name>A0A7J6X0V4_THATH</name>
<dbReference type="OrthoDB" id="1914915at2759"/>
<accession>A0A7J6X0V4</accession>
<gene>
    <name evidence="1" type="ORF">FRX31_008381</name>
</gene>
<evidence type="ECO:0000313" key="1">
    <source>
        <dbReference type="EMBL" id="KAF5202032.1"/>
    </source>
</evidence>
<evidence type="ECO:0000313" key="2">
    <source>
        <dbReference type="Proteomes" id="UP000554482"/>
    </source>
</evidence>
<reference evidence="1 2" key="1">
    <citation type="submission" date="2020-06" db="EMBL/GenBank/DDBJ databases">
        <title>Transcriptomic and genomic resources for Thalictrum thalictroides and T. hernandezii: Facilitating candidate gene discovery in an emerging model plant lineage.</title>
        <authorList>
            <person name="Arias T."/>
            <person name="Riano-Pachon D.M."/>
            <person name="Di Stilio V.S."/>
        </authorList>
    </citation>
    <scope>NUCLEOTIDE SEQUENCE [LARGE SCALE GENOMIC DNA]</scope>
    <source>
        <strain evidence="2">cv. WT478/WT964</strain>
        <tissue evidence="1">Leaves</tissue>
    </source>
</reference>
<dbReference type="EMBL" id="JABWDY010008657">
    <property type="protein sequence ID" value="KAF5202032.1"/>
    <property type="molecule type" value="Genomic_DNA"/>
</dbReference>
<dbReference type="AlphaFoldDB" id="A0A7J6X0V4"/>
<keyword evidence="2" id="KW-1185">Reference proteome</keyword>
<dbReference type="Proteomes" id="UP000554482">
    <property type="component" value="Unassembled WGS sequence"/>
</dbReference>
<comment type="caution">
    <text evidence="1">The sequence shown here is derived from an EMBL/GenBank/DDBJ whole genome shotgun (WGS) entry which is preliminary data.</text>
</comment>
<organism evidence="1 2">
    <name type="scientific">Thalictrum thalictroides</name>
    <name type="common">Rue-anemone</name>
    <name type="synonym">Anemone thalictroides</name>
    <dbReference type="NCBI Taxonomy" id="46969"/>
    <lineage>
        <taxon>Eukaryota</taxon>
        <taxon>Viridiplantae</taxon>
        <taxon>Streptophyta</taxon>
        <taxon>Embryophyta</taxon>
        <taxon>Tracheophyta</taxon>
        <taxon>Spermatophyta</taxon>
        <taxon>Magnoliopsida</taxon>
        <taxon>Ranunculales</taxon>
        <taxon>Ranunculaceae</taxon>
        <taxon>Thalictroideae</taxon>
        <taxon>Thalictrum</taxon>
    </lineage>
</organism>
<sequence length="114" mass="12593">MCNAFYQVADLATGNEDRIKYVMQWITQLRDDLKKDEGACENSCLPSIPFNQPHTSSTGGNINPTVKESSIIRSPVAARHGGRPPFKRKAADGKSVVGMEFDQTQDCITLKVHI</sequence>